<organism evidence="4 5">
    <name type="scientific">Kocuria subflava</name>
    <dbReference type="NCBI Taxonomy" id="1736139"/>
    <lineage>
        <taxon>Bacteria</taxon>
        <taxon>Bacillati</taxon>
        <taxon>Actinomycetota</taxon>
        <taxon>Actinomycetes</taxon>
        <taxon>Micrococcales</taxon>
        <taxon>Micrococcaceae</taxon>
        <taxon>Kocuria</taxon>
    </lineage>
</organism>
<gene>
    <name evidence="4" type="ORF">GTW58_13575</name>
</gene>
<proteinExistence type="predicted"/>
<comment type="caution">
    <text evidence="4">The sequence shown here is derived from an EMBL/GenBank/DDBJ whole genome shotgun (WGS) entry which is preliminary data.</text>
</comment>
<dbReference type="SMART" id="SM00490">
    <property type="entry name" value="HELICc"/>
    <property type="match status" value="1"/>
</dbReference>
<evidence type="ECO:0000313" key="4">
    <source>
        <dbReference type="EMBL" id="NKE10926.1"/>
    </source>
</evidence>
<feature type="domain" description="Helicase C-terminal" evidence="3">
    <location>
        <begin position="1"/>
        <end position="155"/>
    </location>
</feature>
<reference evidence="4 5" key="1">
    <citation type="submission" date="2020-02" db="EMBL/GenBank/DDBJ databases">
        <authorList>
            <person name="Sun Q."/>
        </authorList>
    </citation>
    <scope>NUCLEOTIDE SEQUENCE [LARGE SCALE GENOMIC DNA]</scope>
    <source>
        <strain evidence="4 5">YIM 13062</strain>
    </source>
</reference>
<protein>
    <submittedName>
        <fullName evidence="4">ATP-dependent helicase HrpB</fullName>
    </submittedName>
</protein>
<evidence type="ECO:0000313" key="5">
    <source>
        <dbReference type="Proteomes" id="UP000521379"/>
    </source>
</evidence>
<dbReference type="PANTHER" id="PTHR43519:SF1">
    <property type="entry name" value="ATP-DEPENDENT RNA HELICASE HRPB"/>
    <property type="match status" value="1"/>
</dbReference>
<dbReference type="PANTHER" id="PTHR43519">
    <property type="entry name" value="ATP-DEPENDENT RNA HELICASE HRPB"/>
    <property type="match status" value="1"/>
</dbReference>
<sequence length="200" mass="21025">SDVLVFLPGAWEVARVAERIRATVDAEAVEVLELHGRIDSRSQDRAVSGRGPNERARIVVSTALAESSLTVPGVRMVVDSGLSRVPRRDTVRGMSGLVTVAASKASADQRAGRAARLGPGQVVRCHDERTWAAMPEQSAPEIATGDLTDAMLTLAVWGTPRGVGLSLPDPLPERAAREAEGALRGLGAVDDDGRATPLGH</sequence>
<keyword evidence="1" id="KW-0378">Hydrolase</keyword>
<name>A0A846UBS1_9MICC</name>
<dbReference type="AlphaFoldDB" id="A0A846UBS1"/>
<dbReference type="GO" id="GO:0016787">
    <property type="term" value="F:hydrolase activity"/>
    <property type="evidence" value="ECO:0007669"/>
    <property type="project" value="UniProtKB-KW"/>
</dbReference>
<keyword evidence="5" id="KW-1185">Reference proteome</keyword>
<dbReference type="Gene3D" id="3.40.50.300">
    <property type="entry name" value="P-loop containing nucleotide triphosphate hydrolases"/>
    <property type="match status" value="1"/>
</dbReference>
<dbReference type="Pfam" id="PF00271">
    <property type="entry name" value="Helicase_C"/>
    <property type="match status" value="1"/>
</dbReference>
<evidence type="ECO:0000256" key="1">
    <source>
        <dbReference type="ARBA" id="ARBA00022801"/>
    </source>
</evidence>
<dbReference type="Proteomes" id="UP000521379">
    <property type="component" value="Unassembled WGS sequence"/>
</dbReference>
<accession>A0A846UBS1</accession>
<keyword evidence="2 4" id="KW-0067">ATP-binding</keyword>
<dbReference type="CDD" id="cd18791">
    <property type="entry name" value="SF2_C_RHA"/>
    <property type="match status" value="1"/>
</dbReference>
<dbReference type="InterPro" id="IPR027417">
    <property type="entry name" value="P-loop_NTPase"/>
</dbReference>
<dbReference type="RefSeq" id="WP_280842330.1">
    <property type="nucleotide sequence ID" value="NZ_JAAVUN010000171.1"/>
</dbReference>
<dbReference type="InterPro" id="IPR001650">
    <property type="entry name" value="Helicase_C-like"/>
</dbReference>
<dbReference type="SUPFAM" id="SSF52540">
    <property type="entry name" value="P-loop containing nucleoside triphosphate hydrolases"/>
    <property type="match status" value="1"/>
</dbReference>
<dbReference type="EMBL" id="JAAVUN010000171">
    <property type="protein sequence ID" value="NKE10926.1"/>
    <property type="molecule type" value="Genomic_DNA"/>
</dbReference>
<evidence type="ECO:0000256" key="2">
    <source>
        <dbReference type="ARBA" id="ARBA00022806"/>
    </source>
</evidence>
<feature type="non-terminal residue" evidence="4">
    <location>
        <position position="1"/>
    </location>
</feature>
<dbReference type="PROSITE" id="PS51194">
    <property type="entry name" value="HELICASE_CTER"/>
    <property type="match status" value="1"/>
</dbReference>
<evidence type="ECO:0000259" key="3">
    <source>
        <dbReference type="PROSITE" id="PS51194"/>
    </source>
</evidence>
<feature type="non-terminal residue" evidence="4">
    <location>
        <position position="200"/>
    </location>
</feature>
<dbReference type="GO" id="GO:0004386">
    <property type="term" value="F:helicase activity"/>
    <property type="evidence" value="ECO:0007669"/>
    <property type="project" value="UniProtKB-KW"/>
</dbReference>
<keyword evidence="2 4" id="KW-0547">Nucleotide-binding</keyword>
<keyword evidence="2 4" id="KW-0347">Helicase</keyword>